<comment type="caution">
    <text evidence="2">The sequence shown here is derived from an EMBL/GenBank/DDBJ whole genome shotgun (WGS) entry which is preliminary data.</text>
</comment>
<gene>
    <name evidence="2" type="ORF">GM920_02210</name>
</gene>
<dbReference type="EMBL" id="WNXC01000001">
    <property type="protein sequence ID" value="MBB2147716.1"/>
    <property type="molecule type" value="Genomic_DNA"/>
</dbReference>
<dbReference type="SFLD" id="SFLDG01146">
    <property type="entry name" value="C1.2.2"/>
    <property type="match status" value="1"/>
</dbReference>
<accession>A0ABR6ER49</accession>
<comment type="similarity">
    <text evidence="1">Belongs to the 5'(3')-deoxyribonucleotidase family.</text>
</comment>
<dbReference type="PANTHER" id="PTHR16504:SF4">
    <property type="entry name" value="5'(3')-DEOXYRIBONUCLEOTIDASE"/>
    <property type="match status" value="1"/>
</dbReference>
<dbReference type="PANTHER" id="PTHR16504">
    <property type="entry name" value="5'(3')-DEOXYRIBONUCLEOTIDASE"/>
    <property type="match status" value="1"/>
</dbReference>
<dbReference type="Pfam" id="PF06941">
    <property type="entry name" value="NT5C"/>
    <property type="match status" value="1"/>
</dbReference>
<dbReference type="InterPro" id="IPR023214">
    <property type="entry name" value="HAD_sf"/>
</dbReference>
<sequence length="208" mass="24045">MENIRKTIGIDMDGVLADIEEQFMDWYENEYGVRVSRAERLGVLEPEGFPEKGAIKRYVNTPGFFRTIPVMEAAVEAVKKLMEDYDVYIVSAAMEFPQCLSEKHEWLAEHFPFISWRNIIFCGDKSVVVTDYLIDDHCKNLDFCKGKAIMFDASHNVNQHHHLRVHNWTEILDFLEKERSGETNSVLLGEGQLENVEQENTIDAQRTA</sequence>
<name>A0ABR6ER49_9SPHI</name>
<dbReference type="SUPFAM" id="SSF56784">
    <property type="entry name" value="HAD-like"/>
    <property type="match status" value="1"/>
</dbReference>
<dbReference type="Gene3D" id="1.10.40.40">
    <property type="entry name" value="Deoxyribonucleotidase, domain 2"/>
    <property type="match status" value="1"/>
</dbReference>
<dbReference type="RefSeq" id="WP_182953008.1">
    <property type="nucleotide sequence ID" value="NZ_WNXC01000001.1"/>
</dbReference>
<organism evidence="2 3">
    <name type="scientific">Pedobacter gandavensis</name>
    <dbReference type="NCBI Taxonomy" id="2679963"/>
    <lineage>
        <taxon>Bacteria</taxon>
        <taxon>Pseudomonadati</taxon>
        <taxon>Bacteroidota</taxon>
        <taxon>Sphingobacteriia</taxon>
        <taxon>Sphingobacteriales</taxon>
        <taxon>Sphingobacteriaceae</taxon>
        <taxon>Pedobacter</taxon>
    </lineage>
</organism>
<evidence type="ECO:0000313" key="2">
    <source>
        <dbReference type="EMBL" id="MBB2147716.1"/>
    </source>
</evidence>
<dbReference type="InterPro" id="IPR036412">
    <property type="entry name" value="HAD-like_sf"/>
</dbReference>
<dbReference type="SFLD" id="SFLDG01126">
    <property type="entry name" value="C1.2:_Nucleotidase_Like"/>
    <property type="match status" value="1"/>
</dbReference>
<dbReference type="Proteomes" id="UP000636110">
    <property type="component" value="Unassembled WGS sequence"/>
</dbReference>
<reference evidence="2 3" key="1">
    <citation type="submission" date="2019-11" db="EMBL/GenBank/DDBJ databases">
        <title>Description of Pedobacter sp. LMG 31462T.</title>
        <authorList>
            <person name="Carlier A."/>
            <person name="Qi S."/>
            <person name="Vandamme P."/>
        </authorList>
    </citation>
    <scope>NUCLEOTIDE SEQUENCE [LARGE SCALE GENOMIC DNA]</scope>
    <source>
        <strain evidence="2 3">LMG 31462</strain>
    </source>
</reference>
<protein>
    <submittedName>
        <fullName evidence="2">5'(3')-deoxyribonucleotidase</fullName>
    </submittedName>
</protein>
<dbReference type="Gene3D" id="3.40.50.1000">
    <property type="entry name" value="HAD superfamily/HAD-like"/>
    <property type="match status" value="1"/>
</dbReference>
<proteinExistence type="inferred from homology"/>
<keyword evidence="3" id="KW-1185">Reference proteome</keyword>
<evidence type="ECO:0000256" key="1">
    <source>
        <dbReference type="ARBA" id="ARBA00009589"/>
    </source>
</evidence>
<evidence type="ECO:0000313" key="3">
    <source>
        <dbReference type="Proteomes" id="UP000636110"/>
    </source>
</evidence>
<dbReference type="SFLD" id="SFLDS00003">
    <property type="entry name" value="Haloacid_Dehalogenase"/>
    <property type="match status" value="1"/>
</dbReference>
<dbReference type="InterPro" id="IPR010708">
    <property type="entry name" value="5'(3')-deoxyribonucleotidase"/>
</dbReference>